<feature type="domain" description="GATA-type" evidence="11">
    <location>
        <begin position="574"/>
        <end position="626"/>
    </location>
</feature>
<feature type="domain" description="GATA-type" evidence="11">
    <location>
        <begin position="520"/>
        <end position="575"/>
    </location>
</feature>
<dbReference type="PANTHER" id="PTHR10071:SF281">
    <property type="entry name" value="BOX A-BINDING FACTOR-RELATED"/>
    <property type="match status" value="1"/>
</dbReference>
<dbReference type="Gene3D" id="3.30.50.10">
    <property type="entry name" value="Erythroid Transcription Factor GATA-1, subunit A"/>
    <property type="match status" value="3"/>
</dbReference>
<reference evidence="13" key="2">
    <citation type="submission" date="2020-10" db="UniProtKB">
        <authorList>
            <consortium name="WormBaseParasite"/>
        </authorList>
    </citation>
    <scope>IDENTIFICATION</scope>
</reference>
<evidence type="ECO:0000256" key="4">
    <source>
        <dbReference type="ARBA" id="ARBA00022833"/>
    </source>
</evidence>
<dbReference type="GO" id="GO:0000981">
    <property type="term" value="F:DNA-binding transcription factor activity, RNA polymerase II-specific"/>
    <property type="evidence" value="ECO:0007669"/>
    <property type="project" value="TreeGrafter"/>
</dbReference>
<dbReference type="PANTHER" id="PTHR10071">
    <property type="entry name" value="TRANSCRIPTION FACTOR GATA FAMILY MEMBER"/>
    <property type="match status" value="1"/>
</dbReference>
<name>A0A7E4VMJ9_PANRE</name>
<evidence type="ECO:0000256" key="7">
    <source>
        <dbReference type="ARBA" id="ARBA00023242"/>
    </source>
</evidence>
<dbReference type="GO" id="GO:0000122">
    <property type="term" value="P:negative regulation of transcription by RNA polymerase II"/>
    <property type="evidence" value="ECO:0007669"/>
    <property type="project" value="TreeGrafter"/>
</dbReference>
<keyword evidence="6" id="KW-0804">Transcription</keyword>
<dbReference type="WBParaSite" id="Pan_g22783.t1">
    <property type="protein sequence ID" value="Pan_g22783.t1"/>
    <property type="gene ID" value="Pan_g22783"/>
</dbReference>
<dbReference type="InterPro" id="IPR013088">
    <property type="entry name" value="Znf_NHR/GATA"/>
</dbReference>
<protein>
    <submittedName>
        <fullName evidence="13">GATA-type domain-containing protein</fullName>
    </submittedName>
</protein>
<feature type="domain" description="GATA-type" evidence="11">
    <location>
        <begin position="298"/>
        <end position="351"/>
    </location>
</feature>
<evidence type="ECO:0000256" key="9">
    <source>
        <dbReference type="SAM" id="Coils"/>
    </source>
</evidence>
<feature type="region of interest" description="Disordered" evidence="10">
    <location>
        <begin position="270"/>
        <end position="318"/>
    </location>
</feature>
<keyword evidence="5" id="KW-0805">Transcription regulation</keyword>
<dbReference type="Proteomes" id="UP000492821">
    <property type="component" value="Unassembled WGS sequence"/>
</dbReference>
<keyword evidence="9" id="KW-0175">Coiled coil</keyword>
<organism evidence="12 13">
    <name type="scientific">Panagrellus redivivus</name>
    <name type="common">Microworm</name>
    <dbReference type="NCBI Taxonomy" id="6233"/>
    <lineage>
        <taxon>Eukaryota</taxon>
        <taxon>Metazoa</taxon>
        <taxon>Ecdysozoa</taxon>
        <taxon>Nematoda</taxon>
        <taxon>Chromadorea</taxon>
        <taxon>Rhabditida</taxon>
        <taxon>Tylenchina</taxon>
        <taxon>Panagrolaimomorpha</taxon>
        <taxon>Panagrolaimoidea</taxon>
        <taxon>Panagrolaimidae</taxon>
        <taxon>Panagrellus</taxon>
    </lineage>
</organism>
<evidence type="ECO:0000256" key="10">
    <source>
        <dbReference type="SAM" id="MobiDB-lite"/>
    </source>
</evidence>
<dbReference type="AlphaFoldDB" id="A0A7E4VMJ9"/>
<dbReference type="SUPFAM" id="SSF57716">
    <property type="entry name" value="Glucocorticoid receptor-like (DNA-binding domain)"/>
    <property type="match status" value="3"/>
</dbReference>
<dbReference type="PRINTS" id="PR00619">
    <property type="entry name" value="GATAZNFINGER"/>
</dbReference>
<dbReference type="GO" id="GO:0008270">
    <property type="term" value="F:zinc ion binding"/>
    <property type="evidence" value="ECO:0007669"/>
    <property type="project" value="UniProtKB-KW"/>
</dbReference>
<keyword evidence="3 8" id="KW-0863">Zinc-finger</keyword>
<evidence type="ECO:0000256" key="2">
    <source>
        <dbReference type="ARBA" id="ARBA00022723"/>
    </source>
</evidence>
<dbReference type="CDD" id="cd00202">
    <property type="entry name" value="ZnF_GATA"/>
    <property type="match status" value="3"/>
</dbReference>
<dbReference type="GO" id="GO:0045944">
    <property type="term" value="P:positive regulation of transcription by RNA polymerase II"/>
    <property type="evidence" value="ECO:0007669"/>
    <property type="project" value="TreeGrafter"/>
</dbReference>
<dbReference type="PROSITE" id="PS00344">
    <property type="entry name" value="GATA_ZN_FINGER_1"/>
    <property type="match status" value="2"/>
</dbReference>
<dbReference type="GO" id="GO:0005634">
    <property type="term" value="C:nucleus"/>
    <property type="evidence" value="ECO:0007669"/>
    <property type="project" value="UniProtKB-SubCell"/>
</dbReference>
<comment type="subcellular location">
    <subcellularLocation>
        <location evidence="1">Nucleus</location>
    </subcellularLocation>
</comment>
<reference evidence="12" key="1">
    <citation type="journal article" date="2013" name="Genetics">
        <title>The draft genome and transcriptome of Panagrellus redivivus are shaped by the harsh demands of a free-living lifestyle.</title>
        <authorList>
            <person name="Srinivasan J."/>
            <person name="Dillman A.R."/>
            <person name="Macchietto M.G."/>
            <person name="Heikkinen L."/>
            <person name="Lakso M."/>
            <person name="Fracchia K.M."/>
            <person name="Antoshechkin I."/>
            <person name="Mortazavi A."/>
            <person name="Wong G."/>
            <person name="Sternberg P.W."/>
        </authorList>
    </citation>
    <scope>NUCLEOTIDE SEQUENCE [LARGE SCALE GENOMIC DNA]</scope>
    <source>
        <strain evidence="12">MT8872</strain>
    </source>
</reference>
<keyword evidence="12" id="KW-1185">Reference proteome</keyword>
<evidence type="ECO:0000256" key="5">
    <source>
        <dbReference type="ARBA" id="ARBA00023015"/>
    </source>
</evidence>
<dbReference type="GO" id="GO:0000978">
    <property type="term" value="F:RNA polymerase II cis-regulatory region sequence-specific DNA binding"/>
    <property type="evidence" value="ECO:0007669"/>
    <property type="project" value="TreeGrafter"/>
</dbReference>
<dbReference type="InterPro" id="IPR000679">
    <property type="entry name" value="Znf_GATA"/>
</dbReference>
<evidence type="ECO:0000313" key="13">
    <source>
        <dbReference type="WBParaSite" id="Pan_g22783.t1"/>
    </source>
</evidence>
<proteinExistence type="predicted"/>
<evidence type="ECO:0000259" key="11">
    <source>
        <dbReference type="PROSITE" id="PS50114"/>
    </source>
</evidence>
<accession>A0A7E4VMJ9</accession>
<feature type="compositionally biased region" description="Low complexity" evidence="10">
    <location>
        <begin position="383"/>
        <end position="397"/>
    </location>
</feature>
<dbReference type="GO" id="GO:0045165">
    <property type="term" value="P:cell fate commitment"/>
    <property type="evidence" value="ECO:0007669"/>
    <property type="project" value="TreeGrafter"/>
</dbReference>
<feature type="coiled-coil region" evidence="9">
    <location>
        <begin position="224"/>
        <end position="256"/>
    </location>
</feature>
<evidence type="ECO:0000256" key="1">
    <source>
        <dbReference type="ARBA" id="ARBA00004123"/>
    </source>
</evidence>
<feature type="compositionally biased region" description="Polar residues" evidence="10">
    <location>
        <begin position="358"/>
        <end position="368"/>
    </location>
</feature>
<dbReference type="SMART" id="SM00401">
    <property type="entry name" value="ZnF_GATA"/>
    <property type="match status" value="3"/>
</dbReference>
<keyword evidence="4" id="KW-0862">Zinc</keyword>
<evidence type="ECO:0000256" key="6">
    <source>
        <dbReference type="ARBA" id="ARBA00023163"/>
    </source>
</evidence>
<dbReference type="InterPro" id="IPR039355">
    <property type="entry name" value="Transcription_factor_GATA"/>
</dbReference>
<evidence type="ECO:0000256" key="3">
    <source>
        <dbReference type="ARBA" id="ARBA00022771"/>
    </source>
</evidence>
<sequence length="626" mass="69357">MVQQMEFKFDLTNGEASAIAAGTTTAPEASLLQQLQYQTQQHQLHQDQQSLITPVISLPGDINNALQTQNLSDVDSGLAADDSLFSPIKPPFYSQQAGGAPQFYYQPNPIKTYDTSNLAYGNLFPLGWGYTQTNNLASGSTTIPTTTDAVTSVTSDLTALTVQQSQNLLTDPAMFVASNPATQNFFAPASSAYQYTPTNVDYYNNLANLQQAQRLVSNAVATTASNAENQNLQLQQQQQQQQNQQHQEQIAIQLQQMQPQPQQQNVIMSTHSHGNDDQASTDDDEQRRSGSSKSSKPKSDDRQCTNCGANRTPLWRRDGNGHYLCNACGLYYKMNKQSRPLVKPKKRQLPRLLVINQKMESNFDPTNSEVDKTTAPEASLQESPITPSSSLSSDTHSALQTQDLLNVDSRLETYDTSNPTLTYGNLFPLGWGYTQTNNLASDSTTIPTTTDAVTSVTSDLTALTVQQSQNLLTDQAMFVASNPAAQNFFALTSSAFLANLQQQAQQLEFNVVAPTVSNAITDERQCTNCGVNRTPLWRRDGYGHYLCNQCGLYYQHYKQNRPLVKLKERQSVQGMPGVTCVNCRTNNTTLWRRNTNGETVCNACGLYYKLHGIDRPVRRSETRNRI</sequence>
<feature type="region of interest" description="Disordered" evidence="10">
    <location>
        <begin position="356"/>
        <end position="397"/>
    </location>
</feature>
<dbReference type="Pfam" id="PF00320">
    <property type="entry name" value="GATA"/>
    <property type="match status" value="3"/>
</dbReference>
<keyword evidence="2" id="KW-0479">Metal-binding</keyword>
<keyword evidence="7" id="KW-0539">Nucleus</keyword>
<evidence type="ECO:0000313" key="12">
    <source>
        <dbReference type="Proteomes" id="UP000492821"/>
    </source>
</evidence>
<evidence type="ECO:0000256" key="8">
    <source>
        <dbReference type="PROSITE-ProRule" id="PRU00094"/>
    </source>
</evidence>
<dbReference type="PROSITE" id="PS50114">
    <property type="entry name" value="GATA_ZN_FINGER_2"/>
    <property type="match status" value="3"/>
</dbReference>